<evidence type="ECO:0000313" key="3">
    <source>
        <dbReference type="EMBL" id="UUX35037.1"/>
    </source>
</evidence>
<dbReference type="InterPro" id="IPR051450">
    <property type="entry name" value="Gfo/Idh/MocA_Oxidoreductases"/>
</dbReference>
<evidence type="ECO:0000259" key="2">
    <source>
        <dbReference type="Pfam" id="PF22725"/>
    </source>
</evidence>
<dbReference type="SUPFAM" id="SSF51735">
    <property type="entry name" value="NAD(P)-binding Rossmann-fold domains"/>
    <property type="match status" value="1"/>
</dbReference>
<dbReference type="SUPFAM" id="SSF55347">
    <property type="entry name" value="Glyceraldehyde-3-phosphate dehydrogenase-like, C-terminal domain"/>
    <property type="match status" value="1"/>
</dbReference>
<dbReference type="Pfam" id="PF22725">
    <property type="entry name" value="GFO_IDH_MocA_C3"/>
    <property type="match status" value="1"/>
</dbReference>
<dbReference type="InterPro" id="IPR036291">
    <property type="entry name" value="NAD(P)-bd_dom_sf"/>
</dbReference>
<evidence type="ECO:0000259" key="1">
    <source>
        <dbReference type="Pfam" id="PF01408"/>
    </source>
</evidence>
<keyword evidence="4" id="KW-1185">Reference proteome</keyword>
<reference evidence="3 4" key="1">
    <citation type="submission" date="2022-08" db="EMBL/GenBank/DDBJ databases">
        <title>Aerococcaceae sp. nov isolated from spoiled eye mask.</title>
        <authorList>
            <person name="Zhou G."/>
            <person name="Xie X.-B."/>
            <person name="Shi Q.-S."/>
            <person name="Wang Y.-S."/>
            <person name="Wen X."/>
            <person name="Peng H."/>
            <person name="Yang X.-J."/>
            <person name="Tao H.-B."/>
            <person name="Huang X.-M."/>
        </authorList>
    </citation>
    <scope>NUCLEOTIDE SEQUENCE [LARGE SCALE GENOMIC DNA]</scope>
    <source>
        <strain evidence="4">DM20194951</strain>
    </source>
</reference>
<accession>A0ABY5P8G7</accession>
<organism evidence="3 4">
    <name type="scientific">Fundicoccus culcitae</name>
    <dbReference type="NCBI Taxonomy" id="2969821"/>
    <lineage>
        <taxon>Bacteria</taxon>
        <taxon>Bacillati</taxon>
        <taxon>Bacillota</taxon>
        <taxon>Bacilli</taxon>
        <taxon>Lactobacillales</taxon>
        <taxon>Aerococcaceae</taxon>
        <taxon>Fundicoccus</taxon>
    </lineage>
</organism>
<dbReference type="Proteomes" id="UP001315967">
    <property type="component" value="Chromosome"/>
</dbReference>
<sequence>MVRLGFMSFAHMHAYSYAEAARVIAGVELVAVFDADLERGQAAADTFDMVFYADVDAFFEQDFEAVVICSENNQHAWMTVAAAEYGKHVLCEKPIATSVEDARRMIQACDDAGVILQTAFPVRFTDSIVALKKVVETGQLGDIVAMRSTNRGQNPGGWFVDVEQSGGGAVFDHTVHMVDIMRWLMGAEVVSVRSQVDNFYYGDGVEDAIDDAGVMTLVFDNGVIASHDASWSRYEEYPVWGDVQIEVIGTEGTAKVSNTLDNVIEFAPVSDGCPRTLHFNGFGNNTDLALMRDFVECVREGRQPSITGYDGLKAMEVGLAAYRSAEEGRRVEL</sequence>
<protein>
    <submittedName>
        <fullName evidence="3">Gfo/Idh/MocA family oxidoreductase</fullName>
    </submittedName>
</protein>
<dbReference type="InterPro" id="IPR055170">
    <property type="entry name" value="GFO_IDH_MocA-like_dom"/>
</dbReference>
<dbReference type="PANTHER" id="PTHR43377">
    <property type="entry name" value="BILIVERDIN REDUCTASE A"/>
    <property type="match status" value="1"/>
</dbReference>
<dbReference type="EMBL" id="CP102453">
    <property type="protein sequence ID" value="UUX35037.1"/>
    <property type="molecule type" value="Genomic_DNA"/>
</dbReference>
<dbReference type="Gene3D" id="3.30.360.10">
    <property type="entry name" value="Dihydrodipicolinate Reductase, domain 2"/>
    <property type="match status" value="1"/>
</dbReference>
<proteinExistence type="predicted"/>
<feature type="domain" description="Gfo/Idh/MocA-like oxidoreductase N-terminal" evidence="1">
    <location>
        <begin position="10"/>
        <end position="119"/>
    </location>
</feature>
<gene>
    <name evidence="3" type="ORF">NRE15_05180</name>
</gene>
<dbReference type="PANTHER" id="PTHR43377:SF1">
    <property type="entry name" value="BILIVERDIN REDUCTASE A"/>
    <property type="match status" value="1"/>
</dbReference>
<name>A0ABY5P8G7_9LACT</name>
<evidence type="ECO:0000313" key="4">
    <source>
        <dbReference type="Proteomes" id="UP001315967"/>
    </source>
</evidence>
<dbReference type="InterPro" id="IPR000683">
    <property type="entry name" value="Gfo/Idh/MocA-like_OxRdtase_N"/>
</dbReference>
<dbReference type="Pfam" id="PF01408">
    <property type="entry name" value="GFO_IDH_MocA"/>
    <property type="match status" value="1"/>
</dbReference>
<dbReference type="RefSeq" id="WP_313794530.1">
    <property type="nucleotide sequence ID" value="NZ_CP102453.1"/>
</dbReference>
<dbReference type="Gene3D" id="3.40.50.720">
    <property type="entry name" value="NAD(P)-binding Rossmann-like Domain"/>
    <property type="match status" value="1"/>
</dbReference>
<feature type="domain" description="GFO/IDH/MocA-like oxidoreductase" evidence="2">
    <location>
        <begin position="129"/>
        <end position="254"/>
    </location>
</feature>